<evidence type="ECO:0000256" key="4">
    <source>
        <dbReference type="ARBA" id="ARBA00022989"/>
    </source>
</evidence>
<evidence type="ECO:0000313" key="11">
    <source>
        <dbReference type="Proteomes" id="UP001159659"/>
    </source>
</evidence>
<keyword evidence="4" id="KW-1133">Transmembrane helix</keyword>
<keyword evidence="3" id="KW-0812">Transmembrane</keyword>
<feature type="domain" description="MSP" evidence="7">
    <location>
        <begin position="11"/>
        <end position="153"/>
    </location>
</feature>
<reference evidence="9" key="2">
    <citation type="submission" date="2022-12" db="EMBL/GenBank/DDBJ databases">
        <authorList>
            <person name="Webb A."/>
        </authorList>
    </citation>
    <scope>NUCLEOTIDE SEQUENCE</scope>
    <source>
        <strain evidence="9">Pf2</strain>
    </source>
</reference>
<keyword evidence="5" id="KW-0472">Membrane</keyword>
<evidence type="ECO:0000313" key="10">
    <source>
        <dbReference type="Proteomes" id="UP001157938"/>
    </source>
</evidence>
<proteinExistence type="inferred from homology"/>
<reference evidence="8 10" key="1">
    <citation type="submission" date="2021-11" db="EMBL/GenBank/DDBJ databases">
        <authorList>
            <person name="Islam A."/>
            <person name="Islam S."/>
            <person name="Flora M.S."/>
            <person name="Rahman M."/>
            <person name="Ziaur R.M."/>
            <person name="Epstein J.H."/>
            <person name="Hassan M."/>
            <person name="Klassen M."/>
            <person name="Woodard K."/>
            <person name="Webb A."/>
            <person name="Webby R.J."/>
            <person name="El Zowalaty M.E."/>
        </authorList>
    </citation>
    <scope>NUCLEOTIDE SEQUENCE [LARGE SCALE GENOMIC DNA]</scope>
    <source>
        <strain evidence="8">Pf1</strain>
    </source>
</reference>
<evidence type="ECO:0000256" key="6">
    <source>
        <dbReference type="SAM" id="MobiDB-lite"/>
    </source>
</evidence>
<dbReference type="InterPro" id="IPR000535">
    <property type="entry name" value="MSP_dom"/>
</dbReference>
<dbReference type="SUPFAM" id="SSF49354">
    <property type="entry name" value="PapD-like"/>
    <property type="match status" value="2"/>
</dbReference>
<evidence type="ECO:0000256" key="2">
    <source>
        <dbReference type="ARBA" id="ARBA00008932"/>
    </source>
</evidence>
<feature type="region of interest" description="Disordered" evidence="6">
    <location>
        <begin position="181"/>
        <end position="236"/>
    </location>
</feature>
<feature type="domain" description="MSP" evidence="7">
    <location>
        <begin position="317"/>
        <end position="455"/>
    </location>
</feature>
<accession>A0AAV0SSM2</accession>
<dbReference type="InterPro" id="IPR016763">
    <property type="entry name" value="VAP"/>
</dbReference>
<name>A0AAV0SSM2_9STRA</name>
<dbReference type="PANTHER" id="PTHR10809">
    <property type="entry name" value="VESICLE-ASSOCIATED MEMBRANE PROTEIN-ASSOCIATED PROTEIN"/>
    <property type="match status" value="1"/>
</dbReference>
<dbReference type="GO" id="GO:0090158">
    <property type="term" value="P:endoplasmic reticulum membrane organization"/>
    <property type="evidence" value="ECO:0007669"/>
    <property type="project" value="TreeGrafter"/>
</dbReference>
<evidence type="ECO:0000256" key="1">
    <source>
        <dbReference type="ARBA" id="ARBA00004211"/>
    </source>
</evidence>
<dbReference type="Proteomes" id="UP001159659">
    <property type="component" value="Unassembled WGS sequence"/>
</dbReference>
<dbReference type="GO" id="GO:0061817">
    <property type="term" value="P:endoplasmic reticulum-plasma membrane tethering"/>
    <property type="evidence" value="ECO:0007669"/>
    <property type="project" value="TreeGrafter"/>
</dbReference>
<organism evidence="9 11">
    <name type="scientific">Peronospora farinosa</name>
    <dbReference type="NCBI Taxonomy" id="134698"/>
    <lineage>
        <taxon>Eukaryota</taxon>
        <taxon>Sar</taxon>
        <taxon>Stramenopiles</taxon>
        <taxon>Oomycota</taxon>
        <taxon>Peronosporomycetes</taxon>
        <taxon>Peronosporales</taxon>
        <taxon>Peronosporaceae</taxon>
        <taxon>Peronospora</taxon>
    </lineage>
</organism>
<dbReference type="PANTHER" id="PTHR10809:SF6">
    <property type="entry name" value="AT11025P-RELATED"/>
    <property type="match status" value="1"/>
</dbReference>
<comment type="caution">
    <text evidence="9">The sequence shown here is derived from an EMBL/GenBank/DDBJ whole genome shotgun (WGS) entry which is preliminary data.</text>
</comment>
<dbReference type="InterPro" id="IPR008962">
    <property type="entry name" value="PapD-like_sf"/>
</dbReference>
<gene>
    <name evidence="8" type="ORF">PFR001_LOCUS8994</name>
    <name evidence="9" type="ORF">PFR002_LOCUS1219</name>
</gene>
<keyword evidence="10" id="KW-1185">Reference proteome</keyword>
<comment type="subcellular location">
    <subcellularLocation>
        <location evidence="1">Membrane</location>
        <topology evidence="1">Single-pass type IV membrane protein</topology>
    </subcellularLocation>
</comment>
<comment type="similarity">
    <text evidence="2">Belongs to the VAMP-associated protein (VAP) (TC 9.B.17) family.</text>
</comment>
<feature type="compositionally biased region" description="Polar residues" evidence="6">
    <location>
        <begin position="181"/>
        <end position="191"/>
    </location>
</feature>
<dbReference type="Proteomes" id="UP001157938">
    <property type="component" value="Unassembled WGS sequence"/>
</dbReference>
<evidence type="ECO:0000259" key="7">
    <source>
        <dbReference type="PROSITE" id="PS50202"/>
    </source>
</evidence>
<dbReference type="PROSITE" id="PS50202">
    <property type="entry name" value="MSP"/>
    <property type="match status" value="2"/>
</dbReference>
<feature type="compositionally biased region" description="Basic and acidic residues" evidence="6">
    <location>
        <begin position="470"/>
        <end position="489"/>
    </location>
</feature>
<dbReference type="AlphaFoldDB" id="A0AAV0SSM2"/>
<dbReference type="GO" id="GO:0005789">
    <property type="term" value="C:endoplasmic reticulum membrane"/>
    <property type="evidence" value="ECO:0007669"/>
    <property type="project" value="InterPro"/>
</dbReference>
<feature type="compositionally biased region" description="Polar residues" evidence="6">
    <location>
        <begin position="205"/>
        <end position="214"/>
    </location>
</feature>
<dbReference type="EMBL" id="CANTFK010000129">
    <property type="protein sequence ID" value="CAI5706866.1"/>
    <property type="molecule type" value="Genomic_DNA"/>
</dbReference>
<protein>
    <recommendedName>
        <fullName evidence="7">MSP domain-containing protein</fullName>
    </recommendedName>
</protein>
<dbReference type="Pfam" id="PF00635">
    <property type="entry name" value="Motile_Sperm"/>
    <property type="match status" value="2"/>
</dbReference>
<dbReference type="Gene3D" id="2.60.40.10">
    <property type="entry name" value="Immunoglobulins"/>
    <property type="match status" value="2"/>
</dbReference>
<evidence type="ECO:0000313" key="8">
    <source>
        <dbReference type="EMBL" id="CAH0493898.1"/>
    </source>
</evidence>
<evidence type="ECO:0000313" key="9">
    <source>
        <dbReference type="EMBL" id="CAI5706866.1"/>
    </source>
</evidence>
<sequence length="589" mass="65468">MITASVNAGSSLLLEPARELQFPLPDVTSPHRPRCILTLTNLSVLNDVVFRVRTRDPDAFTVRPTHGLLVPGTSMQVIVTATTRSCQRLGALDLRDLMTRQSTELFLVQSVEREDEVQAMEPLDPNSSTSLRSFWKHLARECVTETKLICSFVAASSDVLESSSTSKMHLSRSLGNGNFCLQESQSSQNDTKNYRMSAREPRWNRSGNSSSNASDEACSTEFRMAEEPKERSRQESFISDASFHSAIEPSVKMDRRLDSRTSALADFGLSRTRLRDGAFSSSSLNDSLVRDTRVTAQTTSSTDMAVKTLTRKVGPLLYHIQPDDILSFDVKPAPRFWGSKSCFIVNSSQNDCLMFKVRTSNQWGYVVKPSRGLVSTTNAQEVVISLCAPRDGERFDPTEREAKDGFMVEIANISRDKYDDLIKLDERKYVHEIKSLWSHLSRNDRQSTMLSVRLNMKNSHSGIGISELSESGKSDSRSKVNNSRTDKPQRKTLKSVVQSLKKLSTLSSMGESHGSVAENKINYESSNLNESAFTIASTSVPAEVDKNDSDGSEVSTPASHASRNAKVFVISADRMDTVDFSNPKLSFFI</sequence>
<evidence type="ECO:0000256" key="5">
    <source>
        <dbReference type="ARBA" id="ARBA00023136"/>
    </source>
</evidence>
<dbReference type="EMBL" id="CAKLBC010001856">
    <property type="protein sequence ID" value="CAH0493898.1"/>
    <property type="molecule type" value="Genomic_DNA"/>
</dbReference>
<dbReference type="InterPro" id="IPR013783">
    <property type="entry name" value="Ig-like_fold"/>
</dbReference>
<feature type="compositionally biased region" description="Basic and acidic residues" evidence="6">
    <location>
        <begin position="223"/>
        <end position="234"/>
    </location>
</feature>
<dbReference type="GO" id="GO:0005886">
    <property type="term" value="C:plasma membrane"/>
    <property type="evidence" value="ECO:0007669"/>
    <property type="project" value="TreeGrafter"/>
</dbReference>
<feature type="region of interest" description="Disordered" evidence="6">
    <location>
        <begin position="462"/>
        <end position="495"/>
    </location>
</feature>
<evidence type="ECO:0000256" key="3">
    <source>
        <dbReference type="ARBA" id="ARBA00022692"/>
    </source>
</evidence>